<dbReference type="EMBL" id="SNYM01000004">
    <property type="protein sequence ID" value="TDQ49406.1"/>
    <property type="molecule type" value="Genomic_DNA"/>
</dbReference>
<evidence type="ECO:0000313" key="1">
    <source>
        <dbReference type="EMBL" id="TDQ49406.1"/>
    </source>
</evidence>
<dbReference type="Proteomes" id="UP000295375">
    <property type="component" value="Unassembled WGS sequence"/>
</dbReference>
<reference evidence="1 2" key="1">
    <citation type="submission" date="2019-03" db="EMBL/GenBank/DDBJ databases">
        <title>Genomic Encyclopedia of Type Strains, Phase IV (KMG-IV): sequencing the most valuable type-strain genomes for metagenomic binning, comparative biology and taxonomic classification.</title>
        <authorList>
            <person name="Goeker M."/>
        </authorList>
    </citation>
    <scope>NUCLEOTIDE SEQUENCE [LARGE SCALE GENOMIC DNA]</scope>
    <source>
        <strain evidence="1 2">DSM 103792</strain>
    </source>
</reference>
<protein>
    <submittedName>
        <fullName evidence="1">Outer membrane protein with beta-barrel domain</fullName>
    </submittedName>
</protein>
<keyword evidence="2" id="KW-1185">Reference proteome</keyword>
<evidence type="ECO:0000313" key="2">
    <source>
        <dbReference type="Proteomes" id="UP000295375"/>
    </source>
</evidence>
<dbReference type="InterPro" id="IPR011250">
    <property type="entry name" value="OMP/PagP_B-barrel"/>
</dbReference>
<sequence>MISSRKARIHAMLFVALSFGGVAKAEQFYVGFSYLANYAEIDVQHINQQRVEENLEPVSIRSHGAARPVMTFGYQVLPQVGLQVSYAHDIRFSNDPNCFLICGLDPDLSYEMNVKQVDLSARFEQPFGRGRWYGFAIAGASLIEERLYSEQFADAQQTLIISSTEKQKESTWHAGIGIEWRFSKLVGLQLSHQYTDFHDLRLSALTWKARF</sequence>
<organism evidence="1 2">
    <name type="scientific">Permianibacter aggregans</name>
    <dbReference type="NCBI Taxonomy" id="1510150"/>
    <lineage>
        <taxon>Bacteria</taxon>
        <taxon>Pseudomonadati</taxon>
        <taxon>Pseudomonadota</taxon>
        <taxon>Gammaproteobacteria</taxon>
        <taxon>Pseudomonadales</taxon>
        <taxon>Pseudomonadaceae</taxon>
        <taxon>Permianibacter</taxon>
    </lineage>
</organism>
<comment type="caution">
    <text evidence="1">The sequence shown here is derived from an EMBL/GenBank/DDBJ whole genome shotgun (WGS) entry which is preliminary data.</text>
</comment>
<accession>A0A4R6UT13</accession>
<dbReference type="Gene3D" id="2.40.160.20">
    <property type="match status" value="1"/>
</dbReference>
<dbReference type="RefSeq" id="WP_133588964.1">
    <property type="nucleotide sequence ID" value="NZ_CP037953.1"/>
</dbReference>
<gene>
    <name evidence="1" type="ORF">EV696_104110</name>
</gene>
<proteinExistence type="predicted"/>
<dbReference type="AlphaFoldDB" id="A0A4R6UT13"/>
<name>A0A4R6UT13_9GAMM</name>
<dbReference type="SUPFAM" id="SSF56925">
    <property type="entry name" value="OMPA-like"/>
    <property type="match status" value="1"/>
</dbReference>